<evidence type="ECO:0000256" key="4">
    <source>
        <dbReference type="ARBA" id="ARBA00015843"/>
    </source>
</evidence>
<evidence type="ECO:0000313" key="22">
    <source>
        <dbReference type="EMBL" id="OXU25370.1"/>
    </source>
</evidence>
<evidence type="ECO:0000256" key="7">
    <source>
        <dbReference type="ARBA" id="ARBA00022490"/>
    </source>
</evidence>
<organism evidence="22 23">
    <name type="scientific">Trichomalopsis sarcophagae</name>
    <dbReference type="NCBI Taxonomy" id="543379"/>
    <lineage>
        <taxon>Eukaryota</taxon>
        <taxon>Metazoa</taxon>
        <taxon>Ecdysozoa</taxon>
        <taxon>Arthropoda</taxon>
        <taxon>Hexapoda</taxon>
        <taxon>Insecta</taxon>
        <taxon>Pterygota</taxon>
        <taxon>Neoptera</taxon>
        <taxon>Endopterygota</taxon>
        <taxon>Hymenoptera</taxon>
        <taxon>Apocrita</taxon>
        <taxon>Proctotrupomorpha</taxon>
        <taxon>Chalcidoidea</taxon>
        <taxon>Pteromalidae</taxon>
        <taxon>Pteromalinae</taxon>
        <taxon>Trichomalopsis</taxon>
    </lineage>
</organism>
<dbReference type="OrthoDB" id="4506189at2759"/>
<evidence type="ECO:0000256" key="9">
    <source>
        <dbReference type="ARBA" id="ARBA00022737"/>
    </source>
</evidence>
<gene>
    <name evidence="22" type="ORF">TSAR_002582</name>
</gene>
<dbReference type="SUPFAM" id="SSF50044">
    <property type="entry name" value="SH3-domain"/>
    <property type="match status" value="1"/>
</dbReference>
<dbReference type="GO" id="GO:0005789">
    <property type="term" value="C:endoplasmic reticulum membrane"/>
    <property type="evidence" value="ECO:0007669"/>
    <property type="project" value="UniProtKB-SubCell"/>
</dbReference>
<dbReference type="InterPro" id="IPR001452">
    <property type="entry name" value="SH3_domain"/>
</dbReference>
<keyword evidence="8" id="KW-0812">Transmembrane</keyword>
<evidence type="ECO:0000256" key="12">
    <source>
        <dbReference type="ARBA" id="ARBA00022927"/>
    </source>
</evidence>
<keyword evidence="11" id="KW-0931">ER-Golgi transport</keyword>
<dbReference type="PRINTS" id="PR00452">
    <property type="entry name" value="SH3DOMAIN"/>
</dbReference>
<keyword evidence="6" id="KW-0813">Transport</keyword>
<keyword evidence="5 20" id="KW-0728">SH3 domain</keyword>
<dbReference type="SUPFAM" id="SSF48403">
    <property type="entry name" value="Ankyrin repeat"/>
    <property type="match status" value="1"/>
</dbReference>
<evidence type="ECO:0000259" key="21">
    <source>
        <dbReference type="PROSITE" id="PS50002"/>
    </source>
</evidence>
<dbReference type="PRINTS" id="PR01415">
    <property type="entry name" value="ANKYRIN"/>
</dbReference>
<dbReference type="InterPro" id="IPR036770">
    <property type="entry name" value="Ankyrin_rpt-contain_sf"/>
</dbReference>
<evidence type="ECO:0000256" key="1">
    <source>
        <dbReference type="ARBA" id="ARBA00004163"/>
    </source>
</evidence>
<comment type="caution">
    <text evidence="22">The sequence shown here is derived from an EMBL/GenBank/DDBJ whole genome shotgun (WGS) entry which is preliminary data.</text>
</comment>
<evidence type="ECO:0000256" key="20">
    <source>
        <dbReference type="PROSITE-ProRule" id="PRU00192"/>
    </source>
</evidence>
<feature type="repeat" description="ANK" evidence="19">
    <location>
        <begin position="375"/>
        <end position="407"/>
    </location>
</feature>
<dbReference type="AlphaFoldDB" id="A0A232F4G7"/>
<comment type="similarity">
    <text evidence="3">Belongs to the USE1 family.</text>
</comment>
<dbReference type="EMBL" id="NNAY01001043">
    <property type="protein sequence ID" value="OXU25370.1"/>
    <property type="molecule type" value="Genomic_DNA"/>
</dbReference>
<protein>
    <recommendedName>
        <fullName evidence="18">Osteoclast-stimulating factor 1</fullName>
    </recommendedName>
    <alternativeName>
        <fullName evidence="16">USE1-like protein</fullName>
    </alternativeName>
    <alternativeName>
        <fullName evidence="4">Vesicle transport protein USE1</fullName>
    </alternativeName>
</protein>
<dbReference type="Pfam" id="PF07653">
    <property type="entry name" value="SH3_2"/>
    <property type="match status" value="1"/>
</dbReference>
<keyword evidence="10" id="KW-0256">Endoplasmic reticulum</keyword>
<comment type="function">
    <text evidence="17">Induces bone resorption, acting probably through a signaling cascade which results in the secretion of factor(s) enhancing osteoclast formation and activity.</text>
</comment>
<evidence type="ECO:0000256" key="2">
    <source>
        <dbReference type="ARBA" id="ARBA00004496"/>
    </source>
</evidence>
<evidence type="ECO:0000256" key="17">
    <source>
        <dbReference type="ARBA" id="ARBA00037432"/>
    </source>
</evidence>
<reference evidence="22 23" key="1">
    <citation type="journal article" date="2017" name="Curr. Biol.">
        <title>The Evolution of Venom by Co-option of Single-Copy Genes.</title>
        <authorList>
            <person name="Martinson E.O."/>
            <person name="Mrinalini"/>
            <person name="Kelkar Y.D."/>
            <person name="Chang C.H."/>
            <person name="Werren J.H."/>
        </authorList>
    </citation>
    <scope>NUCLEOTIDE SEQUENCE [LARGE SCALE GENOMIC DNA]</scope>
    <source>
        <strain evidence="22 23">Alberta</strain>
        <tissue evidence="22">Whole body</tissue>
    </source>
</reference>
<dbReference type="STRING" id="543379.A0A232F4G7"/>
<evidence type="ECO:0000256" key="14">
    <source>
        <dbReference type="ARBA" id="ARBA00023043"/>
    </source>
</evidence>
<dbReference type="Gene3D" id="1.25.40.20">
    <property type="entry name" value="Ankyrin repeat-containing domain"/>
    <property type="match status" value="1"/>
</dbReference>
<dbReference type="Pfam" id="PF09753">
    <property type="entry name" value="Use1"/>
    <property type="match status" value="1"/>
</dbReference>
<proteinExistence type="inferred from homology"/>
<evidence type="ECO:0000256" key="8">
    <source>
        <dbReference type="ARBA" id="ARBA00022692"/>
    </source>
</evidence>
<keyword evidence="7" id="KW-0963">Cytoplasm</keyword>
<dbReference type="PROSITE" id="PS50297">
    <property type="entry name" value="ANK_REP_REGION"/>
    <property type="match status" value="2"/>
</dbReference>
<keyword evidence="15" id="KW-0472">Membrane</keyword>
<dbReference type="PANTHER" id="PTHR24155">
    <property type="entry name" value="OSTEOCLAST-STIMULATING FACTOR 1"/>
    <property type="match status" value="1"/>
</dbReference>
<evidence type="ECO:0000256" key="5">
    <source>
        <dbReference type="ARBA" id="ARBA00022443"/>
    </source>
</evidence>
<keyword evidence="14 19" id="KW-0040">ANK repeat</keyword>
<dbReference type="InterPro" id="IPR036028">
    <property type="entry name" value="SH3-like_dom_sf"/>
</dbReference>
<feature type="domain" description="SH3" evidence="21">
    <location>
        <begin position="245"/>
        <end position="307"/>
    </location>
</feature>
<feature type="repeat" description="ANK" evidence="19">
    <location>
        <begin position="341"/>
        <end position="363"/>
    </location>
</feature>
<dbReference type="PROSITE" id="PS50088">
    <property type="entry name" value="ANK_REPEAT"/>
    <property type="match status" value="2"/>
</dbReference>
<keyword evidence="12" id="KW-0653">Protein transport</keyword>
<dbReference type="GO" id="GO:0016192">
    <property type="term" value="P:vesicle-mediated transport"/>
    <property type="evidence" value="ECO:0007669"/>
    <property type="project" value="UniProtKB-KW"/>
</dbReference>
<evidence type="ECO:0000256" key="3">
    <source>
        <dbReference type="ARBA" id="ARBA00007891"/>
    </source>
</evidence>
<dbReference type="CDD" id="cd11772">
    <property type="entry name" value="SH3_OSTF1"/>
    <property type="match status" value="1"/>
</dbReference>
<evidence type="ECO:0000256" key="15">
    <source>
        <dbReference type="ARBA" id="ARBA00023136"/>
    </source>
</evidence>
<name>A0A232F4G7_9HYME</name>
<evidence type="ECO:0000256" key="16">
    <source>
        <dbReference type="ARBA" id="ARBA00032711"/>
    </source>
</evidence>
<accession>A0A232F4G7</accession>
<evidence type="ECO:0000256" key="18">
    <source>
        <dbReference type="ARBA" id="ARBA00040640"/>
    </source>
</evidence>
<keyword evidence="9" id="KW-0677">Repeat</keyword>
<evidence type="ECO:0000256" key="6">
    <source>
        <dbReference type="ARBA" id="ARBA00022448"/>
    </source>
</evidence>
<evidence type="ECO:0000256" key="13">
    <source>
        <dbReference type="ARBA" id="ARBA00022989"/>
    </source>
</evidence>
<comment type="subcellular location">
    <subcellularLocation>
        <location evidence="2">Cytoplasm</location>
    </subcellularLocation>
    <subcellularLocation>
        <location evidence="1">Endoplasmic reticulum membrane</location>
        <topology evidence="1">Single-pass type IV membrane protein</topology>
    </subcellularLocation>
</comment>
<dbReference type="Proteomes" id="UP000215335">
    <property type="component" value="Unassembled WGS sequence"/>
</dbReference>
<dbReference type="PROSITE" id="PS50002">
    <property type="entry name" value="SH3"/>
    <property type="match status" value="1"/>
</dbReference>
<evidence type="ECO:0000256" key="10">
    <source>
        <dbReference type="ARBA" id="ARBA00022824"/>
    </source>
</evidence>
<dbReference type="PANTHER" id="PTHR24155:SF10">
    <property type="entry name" value="OSTEOCLAST-STIMULATING FACTOR 1"/>
    <property type="match status" value="1"/>
</dbReference>
<dbReference type="InterPro" id="IPR019150">
    <property type="entry name" value="Vesicle_transport_protein_Use1"/>
</dbReference>
<evidence type="ECO:0000256" key="11">
    <source>
        <dbReference type="ARBA" id="ARBA00022892"/>
    </source>
</evidence>
<dbReference type="GO" id="GO:0015031">
    <property type="term" value="P:protein transport"/>
    <property type="evidence" value="ECO:0007669"/>
    <property type="project" value="UniProtKB-KW"/>
</dbReference>
<evidence type="ECO:0000256" key="19">
    <source>
        <dbReference type="PROSITE-ProRule" id="PRU00023"/>
    </source>
</evidence>
<dbReference type="Gene3D" id="2.30.30.40">
    <property type="entry name" value="SH3 Domains"/>
    <property type="match status" value="1"/>
</dbReference>
<dbReference type="GO" id="GO:0007165">
    <property type="term" value="P:signal transduction"/>
    <property type="evidence" value="ECO:0007669"/>
    <property type="project" value="TreeGrafter"/>
</dbReference>
<dbReference type="SMART" id="SM00248">
    <property type="entry name" value="ANK"/>
    <property type="match status" value="3"/>
</dbReference>
<keyword evidence="23" id="KW-1185">Reference proteome</keyword>
<dbReference type="InterPro" id="IPR002110">
    <property type="entry name" value="Ankyrin_rpt"/>
</dbReference>
<sequence length="450" mass="50668">MVCKEDKMTERSRLEINIRRLLGQCELLAKEDLTRDWKLEAYIDSVQDMIEKLQTSPAKPCRDVMVKYIRRVEFLKGVLNTKKLENPVERAVAAQMLPTNMPNESTDGPSIATQIQQKTTAKYGKEIRNELFQTSIGTDEGMRHRLLNTNGQSEDLDGLLKYNRNAQEKIAENMILMTRGLKENALVASEIIKKDVVSLEKSDKMTDHNTTKLKAESLKLDEHNKSPWRCWLWMIVAFVIVVFLRKVKVVRALYKYTAQHSDELSFEEGDLLYVYDSGQSSVSNRLQARCGNKKGWIPANYVEEQVEEIVLPLHEAARRGNISFLREGLSSGVSGTGLDSAGNTPLYWAARAGHEDCVKLLLEIPNPAVNAQNKMGDTPLHVAASHGYLSIVNLLLEAGSDTTLRNNSGSTAEELACDSIIKNAIQMSQQQYNATTVYGYNEEDYNDESD</sequence>
<keyword evidence="13" id="KW-1133">Transmembrane helix</keyword>
<dbReference type="Pfam" id="PF12796">
    <property type="entry name" value="Ank_2"/>
    <property type="match status" value="1"/>
</dbReference>
<dbReference type="CDD" id="cd15860">
    <property type="entry name" value="SNARE_USE1"/>
    <property type="match status" value="1"/>
</dbReference>
<evidence type="ECO:0000313" key="23">
    <source>
        <dbReference type="Proteomes" id="UP000215335"/>
    </source>
</evidence>
<dbReference type="SMART" id="SM00326">
    <property type="entry name" value="SH3"/>
    <property type="match status" value="1"/>
</dbReference>